<evidence type="ECO:0000259" key="9">
    <source>
        <dbReference type="PROSITE" id="PS50067"/>
    </source>
</evidence>
<feature type="compositionally biased region" description="Polar residues" evidence="8">
    <location>
        <begin position="869"/>
        <end position="885"/>
    </location>
</feature>
<evidence type="ECO:0000256" key="6">
    <source>
        <dbReference type="RuleBase" id="RU000394"/>
    </source>
</evidence>
<keyword evidence="3 5" id="KW-0067">ATP-binding</keyword>
<comment type="subcellular location">
    <subcellularLocation>
        <location evidence="1">Cytoplasm</location>
        <location evidence="1">Cytoskeleton</location>
    </subcellularLocation>
</comment>
<dbReference type="GO" id="GO:0016887">
    <property type="term" value="F:ATP hydrolysis activity"/>
    <property type="evidence" value="ECO:0007669"/>
    <property type="project" value="TreeGrafter"/>
</dbReference>
<evidence type="ECO:0000256" key="7">
    <source>
        <dbReference type="SAM" id="Coils"/>
    </source>
</evidence>
<evidence type="ECO:0000313" key="10">
    <source>
        <dbReference type="EMBL" id="TGZ73918.1"/>
    </source>
</evidence>
<feature type="region of interest" description="Disordered" evidence="8">
    <location>
        <begin position="849"/>
        <end position="928"/>
    </location>
</feature>
<dbReference type="PANTHER" id="PTHR24115:SF600">
    <property type="entry name" value="KINESIN-LIKE PROTEIN KIF23"/>
    <property type="match status" value="1"/>
</dbReference>
<keyword evidence="2 5" id="KW-0547">Nucleotide-binding</keyword>
<evidence type="ECO:0000256" key="2">
    <source>
        <dbReference type="ARBA" id="ARBA00022741"/>
    </source>
</evidence>
<dbReference type="PANTHER" id="PTHR24115">
    <property type="entry name" value="KINESIN-RELATED"/>
    <property type="match status" value="1"/>
</dbReference>
<feature type="domain" description="Kinesin motor" evidence="9">
    <location>
        <begin position="16"/>
        <end position="424"/>
    </location>
</feature>
<reference evidence="10 11" key="1">
    <citation type="journal article" date="2019" name="BMC Genomics">
        <title>New insights from Opisthorchis felineus genome: update on genomics of the epidemiologically important liver flukes.</title>
        <authorList>
            <person name="Ershov N.I."/>
            <person name="Mordvinov V.A."/>
            <person name="Prokhortchouk E.B."/>
            <person name="Pakharukova M.Y."/>
            <person name="Gunbin K.V."/>
            <person name="Ustyantsev K."/>
            <person name="Genaev M.A."/>
            <person name="Blinov A.G."/>
            <person name="Mazur A."/>
            <person name="Boulygina E."/>
            <person name="Tsygankova S."/>
            <person name="Khrameeva E."/>
            <person name="Chekanov N."/>
            <person name="Fan G."/>
            <person name="Xiao A."/>
            <person name="Zhang H."/>
            <person name="Xu X."/>
            <person name="Yang H."/>
            <person name="Solovyev V."/>
            <person name="Lee S.M."/>
            <person name="Liu X."/>
            <person name="Afonnikov D.A."/>
            <person name="Skryabin K.G."/>
        </authorList>
    </citation>
    <scope>NUCLEOTIDE SEQUENCE [LARGE SCALE GENOMIC DNA]</scope>
    <source>
        <strain evidence="10">AK-0245</strain>
        <tissue evidence="10">Whole organism</tissue>
    </source>
</reference>
<dbReference type="GO" id="GO:0003777">
    <property type="term" value="F:microtubule motor activity"/>
    <property type="evidence" value="ECO:0007669"/>
    <property type="project" value="InterPro"/>
</dbReference>
<evidence type="ECO:0000256" key="1">
    <source>
        <dbReference type="ARBA" id="ARBA00004245"/>
    </source>
</evidence>
<dbReference type="GO" id="GO:0005634">
    <property type="term" value="C:nucleus"/>
    <property type="evidence" value="ECO:0007669"/>
    <property type="project" value="TreeGrafter"/>
</dbReference>
<dbReference type="PRINTS" id="PR00380">
    <property type="entry name" value="KINESINHEAVY"/>
</dbReference>
<dbReference type="InterPro" id="IPR019821">
    <property type="entry name" value="Kinesin_motor_CS"/>
</dbReference>
<dbReference type="Gene3D" id="2.60.40.4330">
    <property type="entry name" value="Kinesin-like protein Kif23, Arf6-interacting domain"/>
    <property type="match status" value="1"/>
</dbReference>
<evidence type="ECO:0000313" key="11">
    <source>
        <dbReference type="Proteomes" id="UP000308267"/>
    </source>
</evidence>
<gene>
    <name evidence="10" type="ORF">CRM22_001236</name>
</gene>
<dbReference type="Pfam" id="PF16540">
    <property type="entry name" value="MKLP1_Arf_bdg"/>
    <property type="match status" value="1"/>
</dbReference>
<keyword evidence="4" id="KW-0963">Cytoplasm</keyword>
<feature type="binding site" evidence="5">
    <location>
        <begin position="96"/>
        <end position="103"/>
    </location>
    <ligand>
        <name>ATP</name>
        <dbReference type="ChEBI" id="CHEBI:30616"/>
    </ligand>
</feature>
<dbReference type="AlphaFoldDB" id="A0A4S2MHJ2"/>
<dbReference type="InterPro" id="IPR001752">
    <property type="entry name" value="Kinesin_motor_dom"/>
</dbReference>
<dbReference type="GO" id="GO:0007018">
    <property type="term" value="P:microtubule-based movement"/>
    <property type="evidence" value="ECO:0007669"/>
    <property type="project" value="InterPro"/>
</dbReference>
<proteinExistence type="inferred from homology"/>
<dbReference type="GO" id="GO:0005524">
    <property type="term" value="F:ATP binding"/>
    <property type="evidence" value="ECO:0007669"/>
    <property type="project" value="UniProtKB-UniRule"/>
</dbReference>
<keyword evidence="11" id="KW-1185">Reference proteome</keyword>
<keyword evidence="5 6" id="KW-0505">Motor protein</keyword>
<protein>
    <recommendedName>
        <fullName evidence="6">Kinesin-like protein</fullName>
    </recommendedName>
</protein>
<organism evidence="10 11">
    <name type="scientific">Opisthorchis felineus</name>
    <dbReference type="NCBI Taxonomy" id="147828"/>
    <lineage>
        <taxon>Eukaryota</taxon>
        <taxon>Metazoa</taxon>
        <taxon>Spiralia</taxon>
        <taxon>Lophotrochozoa</taxon>
        <taxon>Platyhelminthes</taxon>
        <taxon>Trematoda</taxon>
        <taxon>Digenea</taxon>
        <taxon>Opisthorchiida</taxon>
        <taxon>Opisthorchiata</taxon>
        <taxon>Opisthorchiidae</taxon>
        <taxon>Opisthorchis</taxon>
    </lineage>
</organism>
<dbReference type="EMBL" id="SJOL01002330">
    <property type="protein sequence ID" value="TGZ73918.1"/>
    <property type="molecule type" value="Genomic_DNA"/>
</dbReference>
<accession>A0A4S2MHJ2</accession>
<dbReference type="GO" id="GO:0051256">
    <property type="term" value="P:mitotic spindle midzone assembly"/>
    <property type="evidence" value="ECO:0007669"/>
    <property type="project" value="TreeGrafter"/>
</dbReference>
<dbReference type="GO" id="GO:0005874">
    <property type="term" value="C:microtubule"/>
    <property type="evidence" value="ECO:0007669"/>
    <property type="project" value="UniProtKB-KW"/>
</dbReference>
<dbReference type="InterPro" id="IPR038105">
    <property type="entry name" value="Kif23_Arf-bd_sf"/>
</dbReference>
<name>A0A4S2MHJ2_OPIFE</name>
<dbReference type="SUPFAM" id="SSF52540">
    <property type="entry name" value="P-loop containing nucleoside triphosphate hydrolases"/>
    <property type="match status" value="1"/>
</dbReference>
<keyword evidence="4" id="KW-0206">Cytoskeleton</keyword>
<dbReference type="GO" id="GO:0008017">
    <property type="term" value="F:microtubule binding"/>
    <property type="evidence" value="ECO:0007669"/>
    <property type="project" value="InterPro"/>
</dbReference>
<feature type="coiled-coil region" evidence="7">
    <location>
        <begin position="600"/>
        <end position="652"/>
    </location>
</feature>
<dbReference type="GO" id="GO:0005871">
    <property type="term" value="C:kinesin complex"/>
    <property type="evidence" value="ECO:0007669"/>
    <property type="project" value="TreeGrafter"/>
</dbReference>
<evidence type="ECO:0000256" key="5">
    <source>
        <dbReference type="PROSITE-ProRule" id="PRU00283"/>
    </source>
</evidence>
<comment type="similarity">
    <text evidence="5 6">Belongs to the TRAFAC class myosin-kinesin ATPase superfamily. Kinesin family.</text>
</comment>
<dbReference type="SMART" id="SM00129">
    <property type="entry name" value="KISc"/>
    <property type="match status" value="1"/>
</dbReference>
<dbReference type="PROSITE" id="PS00411">
    <property type="entry name" value="KINESIN_MOTOR_1"/>
    <property type="match status" value="1"/>
</dbReference>
<dbReference type="InterPro" id="IPR027417">
    <property type="entry name" value="P-loop_NTPase"/>
</dbReference>
<evidence type="ECO:0000256" key="3">
    <source>
        <dbReference type="ARBA" id="ARBA00022840"/>
    </source>
</evidence>
<dbReference type="Gene3D" id="3.40.850.10">
    <property type="entry name" value="Kinesin motor domain"/>
    <property type="match status" value="1"/>
</dbReference>
<dbReference type="STRING" id="147828.A0A4S2MHJ2"/>
<evidence type="ECO:0000256" key="8">
    <source>
        <dbReference type="SAM" id="MobiDB-lite"/>
    </source>
</evidence>
<dbReference type="Proteomes" id="UP000308267">
    <property type="component" value="Unassembled WGS sequence"/>
</dbReference>
<dbReference type="Pfam" id="PF00225">
    <property type="entry name" value="Kinesin"/>
    <property type="match status" value="1"/>
</dbReference>
<evidence type="ECO:0000256" key="4">
    <source>
        <dbReference type="ARBA" id="ARBA00023212"/>
    </source>
</evidence>
<keyword evidence="7" id="KW-0175">Coiled coil</keyword>
<dbReference type="OrthoDB" id="2403182at2759"/>
<keyword evidence="6" id="KW-0493">Microtubule</keyword>
<dbReference type="InterPro" id="IPR032384">
    <property type="entry name" value="Kif23_Arf-bd"/>
</dbReference>
<sequence length="928" mass="103116">MRTPALRHLRSSSGQKVQVFCRVKPNSTDSPSCIEIINETTLKTVGSRAGSYKETLHTFSAVYDDQVSQDVVFQNVALPLVGELLEGKNGLLLTYGTTGSGKTYAMQGTSKEAGILPLALEVIFNSLGDLQTKKYVVKPDGINGFVIQSETDALMDRHHLDYQQRLKLPRNDVLSTPHVKSRASATLPLPSKALYAVFISLVEVYNNNVYDLLRETPDIPGRPGVTHALREDAHRNIYVSGCVEAEVKTVDEALKIFAAGQKRRRIGQTALNCESSRSHCVFTIRLVRTGYDEKYDEAIENKDLLVVSQLCLVDLAGSERANRAGTQGDRLKEASNINSSLMNLRKCIEVLREIQSMGQSHLGLATPGGTTRVVPYRDTRLTHLFKTYFEGSGRVVMLVCIRQSVADYDETMHVLKFAETSQEVSTFRTPILRVRSPAPFNSRSTRKQAVCVSGRSTDSGDTTSSITMAEEHMNSILLELANYNTEIKNSVSRLLKDDYVSNSGFDLEEILARSPIYGGHTSDEVEQDSAPEPDRQRTRLCKIDTEPLRALIAQRMECRQRACTALERELTTFRLVLMDLTNNESPKISHGTANTDVVDRARLEARIRKLEGQLVETSAATKRERADHTKRLEEYRLEIQRLRDELQQLLDARLSAREPTLTKRRLRPSMSQPNIVSMLSRQWENRVAEQEAAKLSSTRKVGHRQAISNNTSSHRVAAFNPRHRRSRSAGGDGGVWLEHQESTAAPLGTIFTPRLKNRKSVTQLELKDTLKASNYLLHHQEATPDGNIETKLYKGSIIPTAGGGSAVIFNDVEELRQASPLSDKRISLKENIAPDEAMDVIQLALDIKSRKSTKRHRSSSAHRSASHSPVSTTTSEDAVNSNGGSSDYRPISPPVPSPTFRIGITSSGGMGVNMDAVPAHNRRKRSRI</sequence>
<comment type="caution">
    <text evidence="10">The sequence shown here is derived from an EMBL/GenBank/DDBJ whole genome shotgun (WGS) entry which is preliminary data.</text>
</comment>
<feature type="compositionally biased region" description="Basic residues" evidence="8">
    <location>
        <begin position="850"/>
        <end position="860"/>
    </location>
</feature>
<dbReference type="InterPro" id="IPR027640">
    <property type="entry name" value="Kinesin-like_fam"/>
</dbReference>
<dbReference type="PROSITE" id="PS50067">
    <property type="entry name" value="KINESIN_MOTOR_2"/>
    <property type="match status" value="1"/>
</dbReference>
<dbReference type="InterPro" id="IPR036961">
    <property type="entry name" value="Kinesin_motor_dom_sf"/>
</dbReference>